<keyword evidence="1" id="KW-0472">Membrane</keyword>
<keyword evidence="3" id="KW-1185">Reference proteome</keyword>
<proteinExistence type="predicted"/>
<evidence type="ECO:0000313" key="3">
    <source>
        <dbReference type="Proteomes" id="UP000823388"/>
    </source>
</evidence>
<reference evidence="2" key="1">
    <citation type="submission" date="2020-05" db="EMBL/GenBank/DDBJ databases">
        <title>WGS assembly of Panicum virgatum.</title>
        <authorList>
            <person name="Lovell J.T."/>
            <person name="Jenkins J."/>
            <person name="Shu S."/>
            <person name="Juenger T.E."/>
            <person name="Schmutz J."/>
        </authorList>
    </citation>
    <scope>NUCLEOTIDE SEQUENCE</scope>
    <source>
        <strain evidence="2">AP13</strain>
    </source>
</reference>
<protein>
    <submittedName>
        <fullName evidence="2">Uncharacterized protein</fullName>
    </submittedName>
</protein>
<sequence length="156" mass="18058">MTSVITTTTRSSLQTSISSADSQFVAIICRGRGPSGWEPLTKTMTPGHRSHRRWSQRGNQILKVINLHPMLYPIMQPPIFFQRFRCVLDWFRSVGSCGMSNVLGLVIGFGITTVFWLRHLMKVIGEENDRRIWVEYYVFCILDFFICNLGMYFVKI</sequence>
<organism evidence="2 3">
    <name type="scientific">Panicum virgatum</name>
    <name type="common">Blackwell switchgrass</name>
    <dbReference type="NCBI Taxonomy" id="38727"/>
    <lineage>
        <taxon>Eukaryota</taxon>
        <taxon>Viridiplantae</taxon>
        <taxon>Streptophyta</taxon>
        <taxon>Embryophyta</taxon>
        <taxon>Tracheophyta</taxon>
        <taxon>Spermatophyta</taxon>
        <taxon>Magnoliopsida</taxon>
        <taxon>Liliopsida</taxon>
        <taxon>Poales</taxon>
        <taxon>Poaceae</taxon>
        <taxon>PACMAD clade</taxon>
        <taxon>Panicoideae</taxon>
        <taxon>Panicodae</taxon>
        <taxon>Paniceae</taxon>
        <taxon>Panicinae</taxon>
        <taxon>Panicum</taxon>
        <taxon>Panicum sect. Hiantes</taxon>
    </lineage>
</organism>
<dbReference type="AlphaFoldDB" id="A0A8T0RMD0"/>
<dbReference type="Proteomes" id="UP000823388">
    <property type="component" value="Chromosome 5N"/>
</dbReference>
<evidence type="ECO:0000313" key="2">
    <source>
        <dbReference type="EMBL" id="KAG2586076.1"/>
    </source>
</evidence>
<accession>A0A8T0RMD0</accession>
<dbReference type="EMBL" id="CM029046">
    <property type="protein sequence ID" value="KAG2586076.1"/>
    <property type="molecule type" value="Genomic_DNA"/>
</dbReference>
<name>A0A8T0RMD0_PANVG</name>
<keyword evidence="1" id="KW-1133">Transmembrane helix</keyword>
<feature type="transmembrane region" description="Helical" evidence="1">
    <location>
        <begin position="90"/>
        <end position="116"/>
    </location>
</feature>
<keyword evidence="1" id="KW-0812">Transmembrane</keyword>
<comment type="caution">
    <text evidence="2">The sequence shown here is derived from an EMBL/GenBank/DDBJ whole genome shotgun (WGS) entry which is preliminary data.</text>
</comment>
<evidence type="ECO:0000256" key="1">
    <source>
        <dbReference type="SAM" id="Phobius"/>
    </source>
</evidence>
<gene>
    <name evidence="2" type="ORF">PVAP13_5NG021708</name>
</gene>
<feature type="transmembrane region" description="Helical" evidence="1">
    <location>
        <begin position="136"/>
        <end position="154"/>
    </location>
</feature>